<dbReference type="EMBL" id="JAPMOU010000046">
    <property type="protein sequence ID" value="MDE1464927.1"/>
    <property type="molecule type" value="Genomic_DNA"/>
</dbReference>
<dbReference type="InterPro" id="IPR000182">
    <property type="entry name" value="GNAT_dom"/>
</dbReference>
<organism evidence="2 3">
    <name type="scientific">Spartinivicinus poritis</name>
    <dbReference type="NCBI Taxonomy" id="2994640"/>
    <lineage>
        <taxon>Bacteria</taxon>
        <taxon>Pseudomonadati</taxon>
        <taxon>Pseudomonadota</taxon>
        <taxon>Gammaproteobacteria</taxon>
        <taxon>Oceanospirillales</taxon>
        <taxon>Zooshikellaceae</taxon>
        <taxon>Spartinivicinus</taxon>
    </lineage>
</organism>
<dbReference type="InterPro" id="IPR016181">
    <property type="entry name" value="Acyl_CoA_acyltransferase"/>
</dbReference>
<sequence length="94" mass="11095">MNKLTVKFNGSYRDKKLADKLINKVETDAQQKGYDQMHILVVKYADKLISYYHKKGYELTGKEIPREADWLEQVKDEYKDKASFVEMRKSLTSN</sequence>
<gene>
    <name evidence="2" type="ORF">ORQ98_23470</name>
</gene>
<comment type="caution">
    <text evidence="2">The sequence shown here is derived from an EMBL/GenBank/DDBJ whole genome shotgun (WGS) entry which is preliminary data.</text>
</comment>
<evidence type="ECO:0000313" key="2">
    <source>
        <dbReference type="EMBL" id="MDE1464927.1"/>
    </source>
</evidence>
<keyword evidence="3" id="KW-1185">Reference proteome</keyword>
<evidence type="ECO:0000259" key="1">
    <source>
        <dbReference type="Pfam" id="PF13673"/>
    </source>
</evidence>
<accession>A0ABT5UF40</accession>
<dbReference type="Pfam" id="PF13673">
    <property type="entry name" value="Acetyltransf_10"/>
    <property type="match status" value="1"/>
</dbReference>
<protein>
    <submittedName>
        <fullName evidence="2">GNAT family N-acetyltransferase</fullName>
        <ecNumber evidence="2">2.3.1.-</ecNumber>
    </submittedName>
</protein>
<evidence type="ECO:0000313" key="3">
    <source>
        <dbReference type="Proteomes" id="UP001528823"/>
    </source>
</evidence>
<dbReference type="GO" id="GO:0016746">
    <property type="term" value="F:acyltransferase activity"/>
    <property type="evidence" value="ECO:0007669"/>
    <property type="project" value="UniProtKB-KW"/>
</dbReference>
<keyword evidence="2" id="KW-0012">Acyltransferase</keyword>
<proteinExistence type="predicted"/>
<dbReference type="Gene3D" id="3.40.630.30">
    <property type="match status" value="1"/>
</dbReference>
<dbReference type="Proteomes" id="UP001528823">
    <property type="component" value="Unassembled WGS sequence"/>
</dbReference>
<dbReference type="SUPFAM" id="SSF55729">
    <property type="entry name" value="Acyl-CoA N-acyltransferases (Nat)"/>
    <property type="match status" value="1"/>
</dbReference>
<dbReference type="EC" id="2.3.1.-" evidence="2"/>
<feature type="domain" description="N-acetyltransferase" evidence="1">
    <location>
        <begin position="11"/>
        <end position="64"/>
    </location>
</feature>
<keyword evidence="2" id="KW-0808">Transferase</keyword>
<reference evidence="2 3" key="1">
    <citation type="submission" date="2022-11" db="EMBL/GenBank/DDBJ databases">
        <title>Spartinivicinus poritis sp. nov., isolated from scleractinian coral Porites lutea.</title>
        <authorList>
            <person name="Zhang G."/>
            <person name="Cai L."/>
            <person name="Wei Q."/>
        </authorList>
    </citation>
    <scope>NUCLEOTIDE SEQUENCE [LARGE SCALE GENOMIC DNA]</scope>
    <source>
        <strain evidence="2 3">A2-2</strain>
    </source>
</reference>
<name>A0ABT5UF40_9GAMM</name>